<dbReference type="EC" id="5.2.1.8" evidence="4"/>
<dbReference type="GO" id="GO:0006457">
    <property type="term" value="P:protein folding"/>
    <property type="evidence" value="ECO:0007669"/>
    <property type="project" value="TreeGrafter"/>
</dbReference>
<dbReference type="PRINTS" id="PR00153">
    <property type="entry name" value="CSAPPISMRASE"/>
</dbReference>
<dbReference type="PROSITE" id="PS50072">
    <property type="entry name" value="CSA_PPIASE_2"/>
    <property type="match status" value="1"/>
</dbReference>
<protein>
    <recommendedName>
        <fullName evidence="4">Peptidyl-prolyl cis-trans isomerase</fullName>
        <shortName evidence="4">PPIase</shortName>
        <ecNumber evidence="4">5.2.1.8</ecNumber>
    </recommendedName>
</protein>
<feature type="signal peptide" evidence="4">
    <location>
        <begin position="1"/>
        <end position="20"/>
    </location>
</feature>
<feature type="chain" id="PRO_5006527864" description="Peptidyl-prolyl cis-trans isomerase" evidence="4">
    <location>
        <begin position="21"/>
        <end position="200"/>
    </location>
</feature>
<dbReference type="PANTHER" id="PTHR11071:SF561">
    <property type="entry name" value="PEPTIDYL-PROLYL CIS-TRANS ISOMERASE D-RELATED"/>
    <property type="match status" value="1"/>
</dbReference>
<dbReference type="VEuPathDB" id="MicrosporidiaDB:M970_101710"/>
<dbReference type="VEuPathDB" id="MicrosporidiaDB:AEWD_101710"/>
<dbReference type="InterPro" id="IPR029000">
    <property type="entry name" value="Cyclophilin-like_dom_sf"/>
</dbReference>
<proteinExistence type="inferred from homology"/>
<keyword evidence="4" id="KW-0732">Signal</keyword>
<dbReference type="VEuPathDB" id="MicrosporidiaDB:AEWQ_101710"/>
<dbReference type="GO" id="GO:0003755">
    <property type="term" value="F:peptidyl-prolyl cis-trans isomerase activity"/>
    <property type="evidence" value="ECO:0007669"/>
    <property type="project" value="UniProtKB-UniRule"/>
</dbReference>
<accession>M1KML8</accession>
<reference evidence="6" key="1">
    <citation type="journal article" date="2013" name="Eukaryot. Cell">
        <title>Extremely Reduced Levels of Heterozygosity in the Vertebrate Pathogen Encephalitozoon cuniculi.</title>
        <authorList>
            <person name="Selman M."/>
            <person name="Sak B."/>
            <person name="Kvac M."/>
            <person name="Farinelli L."/>
            <person name="Weiss L.M."/>
            <person name="Corradi N."/>
        </authorList>
    </citation>
    <scope>NUCLEOTIDE SEQUENCE</scope>
</reference>
<comment type="function">
    <text evidence="4">PPIases accelerate the folding of proteins. It catalyzes the cis-trans isomerization of proline imidic peptide bonds in oligopeptides.</text>
</comment>
<name>M1KML8_ENCCN</name>
<feature type="domain" description="PPIase cyclophilin-type" evidence="5">
    <location>
        <begin position="35"/>
        <end position="191"/>
    </location>
</feature>
<dbReference type="SUPFAM" id="SSF50891">
    <property type="entry name" value="Cyclophilin-like"/>
    <property type="match status" value="1"/>
</dbReference>
<evidence type="ECO:0000259" key="5">
    <source>
        <dbReference type="PROSITE" id="PS50072"/>
    </source>
</evidence>
<dbReference type="PIRSF" id="PIRSF001467">
    <property type="entry name" value="Peptidylpro_ismrse"/>
    <property type="match status" value="1"/>
</dbReference>
<dbReference type="Pfam" id="PF00160">
    <property type="entry name" value="Pro_isomerase"/>
    <property type="match status" value="1"/>
</dbReference>
<dbReference type="GO" id="GO:0005737">
    <property type="term" value="C:cytoplasm"/>
    <property type="evidence" value="ECO:0007669"/>
    <property type="project" value="TreeGrafter"/>
</dbReference>
<dbReference type="VEuPathDB" id="MicrosporidiaDB:AEWR_101710"/>
<evidence type="ECO:0000256" key="2">
    <source>
        <dbReference type="ARBA" id="ARBA00023110"/>
    </source>
</evidence>
<dbReference type="InterPro" id="IPR002130">
    <property type="entry name" value="Cyclophilin-type_PPIase_dom"/>
</dbReference>
<dbReference type="FunFam" id="2.40.100.10:FF:000025">
    <property type="entry name" value="Peptidyl-prolyl cis-trans isomerase CYP19-2"/>
    <property type="match status" value="1"/>
</dbReference>
<dbReference type="VEuPathDB" id="MicrosporidiaDB:ECU10_1760"/>
<evidence type="ECO:0000256" key="4">
    <source>
        <dbReference type="RuleBase" id="RU363019"/>
    </source>
</evidence>
<dbReference type="EMBL" id="KC513624">
    <property type="protein sequence ID" value="AGE96586.1"/>
    <property type="molecule type" value="Genomic_DNA"/>
</dbReference>
<dbReference type="Gene3D" id="2.40.100.10">
    <property type="entry name" value="Cyclophilin-like"/>
    <property type="match status" value="1"/>
</dbReference>
<dbReference type="GO" id="GO:0016018">
    <property type="term" value="F:cyclosporin A binding"/>
    <property type="evidence" value="ECO:0007669"/>
    <property type="project" value="TreeGrafter"/>
</dbReference>
<dbReference type="PANTHER" id="PTHR11071">
    <property type="entry name" value="PEPTIDYL-PROLYL CIS-TRANS ISOMERASE"/>
    <property type="match status" value="1"/>
</dbReference>
<organism evidence="6">
    <name type="scientific">Encephalitozoon cuniculi</name>
    <name type="common">Microsporidian parasite</name>
    <dbReference type="NCBI Taxonomy" id="6035"/>
    <lineage>
        <taxon>Eukaryota</taxon>
        <taxon>Fungi</taxon>
        <taxon>Fungi incertae sedis</taxon>
        <taxon>Microsporidia</taxon>
        <taxon>Unikaryonidae</taxon>
        <taxon>Encephalitozoon</taxon>
    </lineage>
</organism>
<sequence length="200" mass="22531">MKGHNTLILLLFGEVLKALAMHGTPYLDVEYNVGGEKRSGRITFELYWDITPKTARNFYEFVKGTEIGGKYYKYENGLFHRIIPGFMMQGGDVVMGNGSGSISIYNAEPFSDENFEIAHDSIGKLSMANRGPHTNGSQFFITFDKQHHLDGKHVVFGNVSGECLSLIRDIQKIDIDRDRPVHPVKIVRSGIVEEGEEKYL</sequence>
<keyword evidence="3 4" id="KW-0413">Isomerase</keyword>
<keyword evidence="2 4" id="KW-0697">Rotamase</keyword>
<dbReference type="AlphaFoldDB" id="M1KML8"/>
<gene>
    <name evidence="6" type="ORF">ECU10_1760</name>
</gene>
<evidence type="ECO:0000256" key="3">
    <source>
        <dbReference type="ARBA" id="ARBA00023235"/>
    </source>
</evidence>
<comment type="catalytic activity">
    <reaction evidence="1 4">
        <text>[protein]-peptidylproline (omega=180) = [protein]-peptidylproline (omega=0)</text>
        <dbReference type="Rhea" id="RHEA:16237"/>
        <dbReference type="Rhea" id="RHEA-COMP:10747"/>
        <dbReference type="Rhea" id="RHEA-COMP:10748"/>
        <dbReference type="ChEBI" id="CHEBI:83833"/>
        <dbReference type="ChEBI" id="CHEBI:83834"/>
        <dbReference type="EC" id="5.2.1.8"/>
    </reaction>
</comment>
<evidence type="ECO:0000313" key="6">
    <source>
        <dbReference type="EMBL" id="AGE96586.1"/>
    </source>
</evidence>
<evidence type="ECO:0000256" key="1">
    <source>
        <dbReference type="ARBA" id="ARBA00000971"/>
    </source>
</evidence>
<comment type="similarity">
    <text evidence="4">Belongs to the cyclophilin-type PPIase family.</text>
</comment>
<dbReference type="InterPro" id="IPR024936">
    <property type="entry name" value="Cyclophilin-type_PPIase"/>
</dbReference>